<dbReference type="InterPro" id="IPR015422">
    <property type="entry name" value="PyrdxlP-dep_Trfase_small"/>
</dbReference>
<evidence type="ECO:0000256" key="5">
    <source>
        <dbReference type="ARBA" id="ARBA00037974"/>
    </source>
</evidence>
<dbReference type="InterPro" id="IPR015424">
    <property type="entry name" value="PyrdxlP-dep_Trfase"/>
</dbReference>
<dbReference type="PANTHER" id="PTHR43525:SF1">
    <property type="entry name" value="PROTEIN MALY"/>
    <property type="match status" value="1"/>
</dbReference>
<dbReference type="Gene3D" id="3.40.640.10">
    <property type="entry name" value="Type I PLP-dependent aspartate aminotransferase-like (Major domain)"/>
    <property type="match status" value="1"/>
</dbReference>
<dbReference type="EMBL" id="JAGGLJ010000010">
    <property type="protein sequence ID" value="MBP2025659.1"/>
    <property type="molecule type" value="Genomic_DNA"/>
</dbReference>
<dbReference type="RefSeq" id="WP_210060958.1">
    <property type="nucleotide sequence ID" value="NZ_JAGGLJ010000010.1"/>
</dbReference>
<evidence type="ECO:0000256" key="3">
    <source>
        <dbReference type="ARBA" id="ARBA00022898"/>
    </source>
</evidence>
<dbReference type="InterPro" id="IPR004839">
    <property type="entry name" value="Aminotransferase_I/II_large"/>
</dbReference>
<proteinExistence type="inferred from homology"/>
<dbReference type="CDD" id="cd00609">
    <property type="entry name" value="AAT_like"/>
    <property type="match status" value="1"/>
</dbReference>
<dbReference type="GO" id="GO:0008483">
    <property type="term" value="F:transaminase activity"/>
    <property type="evidence" value="ECO:0007669"/>
    <property type="project" value="UniProtKB-KW"/>
</dbReference>
<dbReference type="InterPro" id="IPR027619">
    <property type="entry name" value="C-S_lyase_PatB-like"/>
</dbReference>
<evidence type="ECO:0000256" key="4">
    <source>
        <dbReference type="ARBA" id="ARBA00023239"/>
    </source>
</evidence>
<keyword evidence="7" id="KW-0032">Aminotransferase</keyword>
<dbReference type="InterPro" id="IPR015421">
    <property type="entry name" value="PyrdxlP-dep_Trfase_major"/>
</dbReference>
<comment type="cofactor">
    <cofactor evidence="1">
        <name>pyridoxal 5'-phosphate</name>
        <dbReference type="ChEBI" id="CHEBI:597326"/>
    </cofactor>
</comment>
<dbReference type="GO" id="GO:0016829">
    <property type="term" value="F:lyase activity"/>
    <property type="evidence" value="ECO:0007669"/>
    <property type="project" value="UniProtKB-KW"/>
</dbReference>
<accession>A0ABS4KCZ8</accession>
<dbReference type="InterPro" id="IPR051798">
    <property type="entry name" value="Class-II_PLP-Dep_Aminotrans"/>
</dbReference>
<feature type="domain" description="Aminotransferase class I/classII large" evidence="6">
    <location>
        <begin position="30"/>
        <end position="378"/>
    </location>
</feature>
<comment type="caution">
    <text evidence="7">The sequence shown here is derived from an EMBL/GenBank/DDBJ whole genome shotgun (WGS) entry which is preliminary data.</text>
</comment>
<evidence type="ECO:0000259" key="6">
    <source>
        <dbReference type="Pfam" id="PF00155"/>
    </source>
</evidence>
<comment type="similarity">
    <text evidence="5">Belongs to the class-II pyridoxal-phosphate-dependent aminotransferase family. MalY/PatB cystathionine beta-lyase subfamily.</text>
</comment>
<evidence type="ECO:0000313" key="7">
    <source>
        <dbReference type="EMBL" id="MBP2025659.1"/>
    </source>
</evidence>
<dbReference type="Gene3D" id="3.90.1150.10">
    <property type="entry name" value="Aspartate Aminotransferase, domain 1"/>
    <property type="match status" value="1"/>
</dbReference>
<dbReference type="EC" id="4.4.1.13" evidence="2"/>
<keyword evidence="8" id="KW-1185">Reference proteome</keyword>
<name>A0ABS4KCZ8_9FIRM</name>
<dbReference type="NCBIfam" id="TIGR04350">
    <property type="entry name" value="C_S_lyase_PatB"/>
    <property type="match status" value="1"/>
</dbReference>
<keyword evidence="7" id="KW-0808">Transferase</keyword>
<keyword evidence="4 7" id="KW-0456">Lyase</keyword>
<sequence length="387" mass="44272">MKYDFETICDRRGKGSRKWMPVEDFEELIVPFSVADMEFNTAPEIKKELINYIENNILGYTTYMDDYLEEVVKWQKDIHDLDIKEEYIVSTPGVVSALYYLILTLTKEDDGIIIFKPVYHPFTASVEAANRNVINCPLINKDGYYKIDFEKFEDLAADPKNKAIIFCNPHNPVGRVWTEDELTKIVEISKKYNILIISDEIWSDITMSGFKTTSILKVAGDYLDSVVVSTAASKTFNLAGLTCSNIIIPNKLIKRAFLKELEKPHLAVPALGFVGTKAAYKYGKDWMKEMINVVEENYKYTKNFFEENINGSVVSPLEGTYATWVDLRSLGLDKNQLEKFLVEKAKFYVNQGYFFGEEGEGFIRINLACPKSVLKDSLNRLKIAIES</sequence>
<evidence type="ECO:0000256" key="2">
    <source>
        <dbReference type="ARBA" id="ARBA00012224"/>
    </source>
</evidence>
<protein>
    <recommendedName>
        <fullName evidence="2">cysteine-S-conjugate beta-lyase</fullName>
        <ecNumber evidence="2">4.4.1.13</ecNumber>
    </recommendedName>
</protein>
<keyword evidence="3" id="KW-0663">Pyridoxal phosphate</keyword>
<dbReference type="SUPFAM" id="SSF53383">
    <property type="entry name" value="PLP-dependent transferases"/>
    <property type="match status" value="1"/>
</dbReference>
<dbReference type="PANTHER" id="PTHR43525">
    <property type="entry name" value="PROTEIN MALY"/>
    <property type="match status" value="1"/>
</dbReference>
<organism evidence="7 8">
    <name type="scientific">Peptoniphilus stercorisuis</name>
    <dbReference type="NCBI Taxonomy" id="1436965"/>
    <lineage>
        <taxon>Bacteria</taxon>
        <taxon>Bacillati</taxon>
        <taxon>Bacillota</taxon>
        <taxon>Tissierellia</taxon>
        <taxon>Tissierellales</taxon>
        <taxon>Peptoniphilaceae</taxon>
        <taxon>Peptoniphilus</taxon>
    </lineage>
</organism>
<dbReference type="Pfam" id="PF00155">
    <property type="entry name" value="Aminotran_1_2"/>
    <property type="match status" value="1"/>
</dbReference>
<dbReference type="Proteomes" id="UP001519306">
    <property type="component" value="Unassembled WGS sequence"/>
</dbReference>
<evidence type="ECO:0000256" key="1">
    <source>
        <dbReference type="ARBA" id="ARBA00001933"/>
    </source>
</evidence>
<reference evidence="7 8" key="1">
    <citation type="submission" date="2021-03" db="EMBL/GenBank/DDBJ databases">
        <title>Genomic Encyclopedia of Type Strains, Phase IV (KMG-IV): sequencing the most valuable type-strain genomes for metagenomic binning, comparative biology and taxonomic classification.</title>
        <authorList>
            <person name="Goeker M."/>
        </authorList>
    </citation>
    <scope>NUCLEOTIDE SEQUENCE [LARGE SCALE GENOMIC DNA]</scope>
    <source>
        <strain evidence="7 8">DSM 27563</strain>
    </source>
</reference>
<evidence type="ECO:0000313" key="8">
    <source>
        <dbReference type="Proteomes" id="UP001519306"/>
    </source>
</evidence>
<gene>
    <name evidence="7" type="ORF">J2Z71_001202</name>
</gene>